<evidence type="ECO:0000313" key="10">
    <source>
        <dbReference type="Proteomes" id="UP000682403"/>
    </source>
</evidence>
<dbReference type="Pfam" id="PF02308">
    <property type="entry name" value="MgtC"/>
    <property type="match status" value="1"/>
</dbReference>
<feature type="domain" description="MgtC/SapB/SrpB/YhiD N-terminal" evidence="8">
    <location>
        <begin position="9"/>
        <end position="128"/>
    </location>
</feature>
<organism evidence="9 10">
    <name type="scientific">Metabacillus flavus</name>
    <dbReference type="NCBI Taxonomy" id="2823519"/>
    <lineage>
        <taxon>Bacteria</taxon>
        <taxon>Bacillati</taxon>
        <taxon>Bacillota</taxon>
        <taxon>Bacilli</taxon>
        <taxon>Bacillales</taxon>
        <taxon>Bacillaceae</taxon>
        <taxon>Metabacillus</taxon>
    </lineage>
</organism>
<feature type="transmembrane region" description="Helical" evidence="7">
    <location>
        <begin position="97"/>
        <end position="124"/>
    </location>
</feature>
<evidence type="ECO:0000256" key="4">
    <source>
        <dbReference type="ARBA" id="ARBA00022692"/>
    </source>
</evidence>
<evidence type="ECO:0000256" key="7">
    <source>
        <dbReference type="SAM" id="Phobius"/>
    </source>
</evidence>
<keyword evidence="10" id="KW-1185">Reference proteome</keyword>
<evidence type="ECO:0000256" key="6">
    <source>
        <dbReference type="ARBA" id="ARBA00023136"/>
    </source>
</evidence>
<evidence type="ECO:0000256" key="1">
    <source>
        <dbReference type="ARBA" id="ARBA00004651"/>
    </source>
</evidence>
<evidence type="ECO:0000259" key="8">
    <source>
        <dbReference type="Pfam" id="PF02308"/>
    </source>
</evidence>
<dbReference type="PANTHER" id="PTHR33778">
    <property type="entry name" value="PROTEIN MGTC"/>
    <property type="match status" value="1"/>
</dbReference>
<feature type="transmembrane region" description="Helical" evidence="7">
    <location>
        <begin position="60"/>
        <end position="77"/>
    </location>
</feature>
<name>A0ABS5LBK6_9BACI</name>
<proteinExistence type="inferred from homology"/>
<keyword evidence="6 7" id="KW-0472">Membrane</keyword>
<comment type="similarity">
    <text evidence="2">Belongs to the MgtC/SapB family.</text>
</comment>
<sequence length="155" mass="16492">MEYEILVRLLTAVFLGIVIGIERQWHKCIAGLRTNVLVAVGACLFVMLDFASGGESSMRIAAQIVSGIGFLGAGVIFREGLTVRGLDTAATLWCSAAIGTLAGAGFLILATAGTIIVVAVNSILRPMADWIDRYNHQHGKITSSQKVLSKDKMSI</sequence>
<reference evidence="9 10" key="1">
    <citation type="submission" date="2021-04" db="EMBL/GenBank/DDBJ databases">
        <title>Metabacillus sp. strain KIGAM252 whole genome sequence.</title>
        <authorList>
            <person name="Seo M.-J."/>
            <person name="Cho E.-S."/>
            <person name="Hwang C.Y."/>
            <person name="Yoon D.J."/>
        </authorList>
    </citation>
    <scope>NUCLEOTIDE SEQUENCE [LARGE SCALE GENOMIC DNA]</scope>
    <source>
        <strain evidence="9 10">KIGAM252</strain>
    </source>
</reference>
<dbReference type="EMBL" id="JAGVRK010000001">
    <property type="protein sequence ID" value="MBS2968110.1"/>
    <property type="molecule type" value="Genomic_DNA"/>
</dbReference>
<evidence type="ECO:0000256" key="3">
    <source>
        <dbReference type="ARBA" id="ARBA00022475"/>
    </source>
</evidence>
<dbReference type="RefSeq" id="WP_211556747.1">
    <property type="nucleotide sequence ID" value="NZ_JAGVRK010000001.1"/>
</dbReference>
<evidence type="ECO:0000256" key="5">
    <source>
        <dbReference type="ARBA" id="ARBA00022989"/>
    </source>
</evidence>
<dbReference type="PANTHER" id="PTHR33778:SF3">
    <property type="entry name" value="PROTEIN MGTC"/>
    <property type="match status" value="1"/>
</dbReference>
<keyword evidence="3" id="KW-1003">Cell membrane</keyword>
<accession>A0ABS5LBK6</accession>
<feature type="transmembrane region" description="Helical" evidence="7">
    <location>
        <begin position="30"/>
        <end position="48"/>
    </location>
</feature>
<dbReference type="InterPro" id="IPR049177">
    <property type="entry name" value="MgtC_SapB_SrpB_YhiD_N"/>
</dbReference>
<keyword evidence="4 7" id="KW-0812">Transmembrane</keyword>
<comment type="subcellular location">
    <subcellularLocation>
        <location evidence="1">Cell membrane</location>
        <topology evidence="1">Multi-pass membrane protein</topology>
    </subcellularLocation>
</comment>
<protein>
    <submittedName>
        <fullName evidence="9">MgtC/SapB family protein</fullName>
    </submittedName>
</protein>
<keyword evidence="5 7" id="KW-1133">Transmembrane helix</keyword>
<evidence type="ECO:0000313" key="9">
    <source>
        <dbReference type="EMBL" id="MBS2968110.1"/>
    </source>
</evidence>
<comment type="caution">
    <text evidence="9">The sequence shown here is derived from an EMBL/GenBank/DDBJ whole genome shotgun (WGS) entry which is preliminary data.</text>
</comment>
<dbReference type="PRINTS" id="PR01837">
    <property type="entry name" value="MGTCSAPBPROT"/>
</dbReference>
<evidence type="ECO:0000256" key="2">
    <source>
        <dbReference type="ARBA" id="ARBA00009298"/>
    </source>
</evidence>
<dbReference type="Proteomes" id="UP000682403">
    <property type="component" value="Unassembled WGS sequence"/>
</dbReference>
<gene>
    <name evidence="9" type="ORF">J9317_04990</name>
</gene>
<dbReference type="InterPro" id="IPR003416">
    <property type="entry name" value="MgtC/SapB/SrpB/YhiD_fam"/>
</dbReference>